<name>A0A3L6F7F5_MAIZE</name>
<accession>A0A3L6F7F5</accession>
<evidence type="ECO:0000256" key="1">
    <source>
        <dbReference type="SAM" id="MobiDB-lite"/>
    </source>
</evidence>
<protein>
    <submittedName>
        <fullName evidence="2">Uncharacterized protein</fullName>
    </submittedName>
</protein>
<feature type="region of interest" description="Disordered" evidence="1">
    <location>
        <begin position="1"/>
        <end position="31"/>
    </location>
</feature>
<comment type="caution">
    <text evidence="2">The sequence shown here is derived from an EMBL/GenBank/DDBJ whole genome shotgun (WGS) entry which is preliminary data.</text>
</comment>
<reference evidence="2" key="1">
    <citation type="journal article" date="2018" name="Nat. Genet.">
        <title>Extensive intraspecific gene order and gene structural variations between Mo17 and other maize genomes.</title>
        <authorList>
            <person name="Sun S."/>
            <person name="Zhou Y."/>
            <person name="Chen J."/>
            <person name="Shi J."/>
            <person name="Zhao H."/>
            <person name="Zhao H."/>
            <person name="Song W."/>
            <person name="Zhang M."/>
            <person name="Cui Y."/>
            <person name="Dong X."/>
            <person name="Liu H."/>
            <person name="Ma X."/>
            <person name="Jiao Y."/>
            <person name="Wang B."/>
            <person name="Wei X."/>
            <person name="Stein J.C."/>
            <person name="Glaubitz J.C."/>
            <person name="Lu F."/>
            <person name="Yu G."/>
            <person name="Liang C."/>
            <person name="Fengler K."/>
            <person name="Li B."/>
            <person name="Rafalski A."/>
            <person name="Schnable P.S."/>
            <person name="Ware D.H."/>
            <person name="Buckler E.S."/>
            <person name="Lai J."/>
        </authorList>
    </citation>
    <scope>NUCLEOTIDE SEQUENCE [LARGE SCALE GENOMIC DNA]</scope>
    <source>
        <tissue evidence="2">Seedling</tissue>
    </source>
</reference>
<proteinExistence type="predicted"/>
<organism evidence="2">
    <name type="scientific">Zea mays</name>
    <name type="common">Maize</name>
    <dbReference type="NCBI Taxonomy" id="4577"/>
    <lineage>
        <taxon>Eukaryota</taxon>
        <taxon>Viridiplantae</taxon>
        <taxon>Streptophyta</taxon>
        <taxon>Embryophyta</taxon>
        <taxon>Tracheophyta</taxon>
        <taxon>Spermatophyta</taxon>
        <taxon>Magnoliopsida</taxon>
        <taxon>Liliopsida</taxon>
        <taxon>Poales</taxon>
        <taxon>Poaceae</taxon>
        <taxon>PACMAD clade</taxon>
        <taxon>Panicoideae</taxon>
        <taxon>Andropogonodae</taxon>
        <taxon>Andropogoneae</taxon>
        <taxon>Tripsacinae</taxon>
        <taxon>Zea</taxon>
    </lineage>
</organism>
<gene>
    <name evidence="2" type="ORF">Zm00014a_038982</name>
</gene>
<evidence type="ECO:0000313" key="2">
    <source>
        <dbReference type="EMBL" id="PWZ29019.1"/>
    </source>
</evidence>
<sequence length="88" mass="9729">MAQEDTNSAVDKMGTSQAPRQHLSQNRASLTSKVTAKIRKILLKAKAPRKKKTTMYPVLAAALKFHKDDDVCPAAAGVKQQQQHNKEM</sequence>
<dbReference type="Proteomes" id="UP000251960">
    <property type="component" value="Chromosome 4"/>
</dbReference>
<dbReference type="AlphaFoldDB" id="A0A3L6F7F5"/>
<dbReference type="EMBL" id="NCVQ01000005">
    <property type="protein sequence ID" value="PWZ29019.1"/>
    <property type="molecule type" value="Genomic_DNA"/>
</dbReference>